<dbReference type="Proteomes" id="UP000319976">
    <property type="component" value="Chromosome"/>
</dbReference>
<sequence>MKKLLQAPPAGFEPVDASDFEVMTLGTAIELNALLSRAFRSVVLEFQQISSEFIDPVGNIISVLG</sequence>
<reference evidence="1 2" key="1">
    <citation type="submission" date="2019-02" db="EMBL/GenBank/DDBJ databases">
        <title>Deep-cultivation of Planctomycetes and their phenomic and genomic characterization uncovers novel biology.</title>
        <authorList>
            <person name="Wiegand S."/>
            <person name="Jogler M."/>
            <person name="Boedeker C."/>
            <person name="Pinto D."/>
            <person name="Vollmers J."/>
            <person name="Rivas-Marin E."/>
            <person name="Kohn T."/>
            <person name="Peeters S.H."/>
            <person name="Heuer A."/>
            <person name="Rast P."/>
            <person name="Oberbeckmann S."/>
            <person name="Bunk B."/>
            <person name="Jeske O."/>
            <person name="Meyerdierks A."/>
            <person name="Storesund J.E."/>
            <person name="Kallscheuer N."/>
            <person name="Luecker S."/>
            <person name="Lage O.M."/>
            <person name="Pohl T."/>
            <person name="Merkel B.J."/>
            <person name="Hornburger P."/>
            <person name="Mueller R.-W."/>
            <person name="Bruemmer F."/>
            <person name="Labrenz M."/>
            <person name="Spormann A.M."/>
            <person name="Op den Camp H."/>
            <person name="Overmann J."/>
            <person name="Amann R."/>
            <person name="Jetten M.S.M."/>
            <person name="Mascher T."/>
            <person name="Medema M.H."/>
            <person name="Devos D.P."/>
            <person name="Kaster A.-K."/>
            <person name="Ovreas L."/>
            <person name="Rohde M."/>
            <person name="Galperin M.Y."/>
            <person name="Jogler C."/>
        </authorList>
    </citation>
    <scope>NUCLEOTIDE SEQUENCE [LARGE SCALE GENOMIC DNA]</scope>
    <source>
        <strain evidence="1 2">V22</strain>
    </source>
</reference>
<dbReference type="RefSeq" id="WP_145265422.1">
    <property type="nucleotide sequence ID" value="NZ_CP036316.1"/>
</dbReference>
<dbReference type="KEGG" id="chya:V22_36450"/>
<dbReference type="AlphaFoldDB" id="A0A517TDC3"/>
<dbReference type="EMBL" id="CP036316">
    <property type="protein sequence ID" value="QDT66378.1"/>
    <property type="molecule type" value="Genomic_DNA"/>
</dbReference>
<accession>A0A517TDC3</accession>
<keyword evidence="2" id="KW-1185">Reference proteome</keyword>
<protein>
    <submittedName>
        <fullName evidence="1">Uncharacterized protein</fullName>
    </submittedName>
</protein>
<evidence type="ECO:0000313" key="2">
    <source>
        <dbReference type="Proteomes" id="UP000319976"/>
    </source>
</evidence>
<evidence type="ECO:0000313" key="1">
    <source>
        <dbReference type="EMBL" id="QDT66378.1"/>
    </source>
</evidence>
<name>A0A517TDC3_9PLAN</name>
<organism evidence="1 2">
    <name type="scientific">Calycomorphotria hydatis</name>
    <dbReference type="NCBI Taxonomy" id="2528027"/>
    <lineage>
        <taxon>Bacteria</taxon>
        <taxon>Pseudomonadati</taxon>
        <taxon>Planctomycetota</taxon>
        <taxon>Planctomycetia</taxon>
        <taxon>Planctomycetales</taxon>
        <taxon>Planctomycetaceae</taxon>
        <taxon>Calycomorphotria</taxon>
    </lineage>
</organism>
<proteinExistence type="predicted"/>
<gene>
    <name evidence="1" type="ORF">V22_36450</name>
</gene>